<dbReference type="Gene3D" id="3.40.50.12780">
    <property type="entry name" value="N-terminal domain of ligase-like"/>
    <property type="match status" value="1"/>
</dbReference>
<dbReference type="Pfam" id="PF00501">
    <property type="entry name" value="AMP-binding"/>
    <property type="match status" value="1"/>
</dbReference>
<dbReference type="CDD" id="cd17631">
    <property type="entry name" value="FACL_FadD13-like"/>
    <property type="match status" value="1"/>
</dbReference>
<evidence type="ECO:0000256" key="4">
    <source>
        <dbReference type="ARBA" id="ARBA00066616"/>
    </source>
</evidence>
<dbReference type="InterPro" id="IPR050237">
    <property type="entry name" value="ATP-dep_AMP-bd_enzyme"/>
</dbReference>
<evidence type="ECO:0000313" key="9">
    <source>
        <dbReference type="Proteomes" id="UP000282971"/>
    </source>
</evidence>
<dbReference type="OrthoDB" id="9803968at2"/>
<evidence type="ECO:0000259" key="7">
    <source>
        <dbReference type="Pfam" id="PF13193"/>
    </source>
</evidence>
<evidence type="ECO:0000256" key="2">
    <source>
        <dbReference type="ARBA" id="ARBA00022598"/>
    </source>
</evidence>
<dbReference type="Gene3D" id="3.30.300.30">
    <property type="match status" value="1"/>
</dbReference>
<accession>A0A437M9F6</accession>
<dbReference type="InterPro" id="IPR025110">
    <property type="entry name" value="AMP-bd_C"/>
</dbReference>
<dbReference type="EC" id="6.2.1.44" evidence="4"/>
<dbReference type="InterPro" id="IPR042099">
    <property type="entry name" value="ANL_N_sf"/>
</dbReference>
<evidence type="ECO:0000256" key="1">
    <source>
        <dbReference type="ARBA" id="ARBA00006432"/>
    </source>
</evidence>
<feature type="domain" description="AMP-binding enzyme C-terminal" evidence="7">
    <location>
        <begin position="415"/>
        <end position="490"/>
    </location>
</feature>
<dbReference type="AlphaFoldDB" id="A0A437M9F6"/>
<dbReference type="PANTHER" id="PTHR43767:SF1">
    <property type="entry name" value="NONRIBOSOMAL PEPTIDE SYNTHASE PES1 (EUROFUNG)-RELATED"/>
    <property type="match status" value="1"/>
</dbReference>
<dbReference type="SUPFAM" id="SSF56801">
    <property type="entry name" value="Acetyl-CoA synthetase-like"/>
    <property type="match status" value="1"/>
</dbReference>
<proteinExistence type="inferred from homology"/>
<gene>
    <name evidence="8" type="ORF">EOD43_10290</name>
</gene>
<dbReference type="FunFam" id="3.30.300.30:FF:000008">
    <property type="entry name" value="2,3-dihydroxybenzoate-AMP ligase"/>
    <property type="match status" value="1"/>
</dbReference>
<keyword evidence="2 8" id="KW-0436">Ligase</keyword>
<evidence type="ECO:0000256" key="5">
    <source>
        <dbReference type="ARBA" id="ARBA00067668"/>
    </source>
</evidence>
<dbReference type="NCBIfam" id="NF004837">
    <property type="entry name" value="PRK06187.1"/>
    <property type="match status" value="1"/>
</dbReference>
<dbReference type="Pfam" id="PF13193">
    <property type="entry name" value="AMP-binding_C"/>
    <property type="match status" value="1"/>
</dbReference>
<organism evidence="8 9">
    <name type="scientific">Sphingomonas crocodyli</name>
    <dbReference type="NCBI Taxonomy" id="1979270"/>
    <lineage>
        <taxon>Bacteria</taxon>
        <taxon>Pseudomonadati</taxon>
        <taxon>Pseudomonadota</taxon>
        <taxon>Alphaproteobacteria</taxon>
        <taxon>Sphingomonadales</taxon>
        <taxon>Sphingomonadaceae</taxon>
        <taxon>Sphingomonas</taxon>
    </lineage>
</organism>
<dbReference type="RefSeq" id="WP_127743495.1">
    <property type="nucleotide sequence ID" value="NZ_SACN01000001.1"/>
</dbReference>
<dbReference type="Proteomes" id="UP000282971">
    <property type="component" value="Unassembled WGS sequence"/>
</dbReference>
<protein>
    <recommendedName>
        <fullName evidence="5">3-methylmercaptopropionyl-CoA ligase</fullName>
        <ecNumber evidence="4">6.2.1.44</ecNumber>
    </recommendedName>
</protein>
<dbReference type="GO" id="GO:0016878">
    <property type="term" value="F:acid-thiol ligase activity"/>
    <property type="evidence" value="ECO:0007669"/>
    <property type="project" value="UniProtKB-ARBA"/>
</dbReference>
<sequence>MPANDTIGRMIRRHAIERPTIDAIRYEGTSIDFVTLAARAEGVAAALADAGIGKDDRIAILAKNHPAFLEIWAGACMVGAVLVPINWRLSPREIAFIITDSAAKILFVDAEQHARLNEPLPRTIAIDGEDYRAWRDRPPIASPTEIDPEHIAIQLYTSGTTGFPKGALISHRALLGGKDIWRHLDWWTWVPEDVGLVAMPLFHIGGIGWLLMGLETGATNHLMREFDADEILALLDRGGFTKMFIVPTALQSLLHAPAAATTDFSSLRTILYGASPMPMPLLREAIARIGCNFAQQYGMTETAGTVIALGPDDHRGEQPPKLNAAGRAMPTVELRITDTEGNVLPPDTLGQVEIRSCANFSGYWNRPDATAEAMGEDGWLRTGDAGLLDADGYLFVLDRIKDMIISGGENIYPLEVESMLLEHPAIEEVGVIGLPDERWGESVAAVIVTRDGAALDQADLRMWCRERIAAFKVPKTFIFIDALPRNASGKLLRRALREAHAPQPAATA</sequence>
<dbReference type="EMBL" id="SACN01000001">
    <property type="protein sequence ID" value="RVT94217.1"/>
    <property type="molecule type" value="Genomic_DNA"/>
</dbReference>
<comment type="similarity">
    <text evidence="1">Belongs to the ATP-dependent AMP-binding enzyme family.</text>
</comment>
<dbReference type="InterPro" id="IPR045851">
    <property type="entry name" value="AMP-bd_C_sf"/>
</dbReference>
<name>A0A437M9F6_9SPHN</name>
<evidence type="ECO:0000313" key="8">
    <source>
        <dbReference type="EMBL" id="RVT94217.1"/>
    </source>
</evidence>
<keyword evidence="9" id="KW-1185">Reference proteome</keyword>
<dbReference type="InterPro" id="IPR000873">
    <property type="entry name" value="AMP-dep_synth/lig_dom"/>
</dbReference>
<comment type="catalytic activity">
    <reaction evidence="3">
        <text>3-(methylsulfanyl)propanoate + ATP + CoA = 3-(methylsulfanyl)propanoyl-CoA + AMP + diphosphate</text>
        <dbReference type="Rhea" id="RHEA:43052"/>
        <dbReference type="ChEBI" id="CHEBI:30616"/>
        <dbReference type="ChEBI" id="CHEBI:33019"/>
        <dbReference type="ChEBI" id="CHEBI:49016"/>
        <dbReference type="ChEBI" id="CHEBI:57287"/>
        <dbReference type="ChEBI" id="CHEBI:82815"/>
        <dbReference type="ChEBI" id="CHEBI:456215"/>
        <dbReference type="EC" id="6.2.1.44"/>
    </reaction>
    <physiologicalReaction direction="left-to-right" evidence="3">
        <dbReference type="Rhea" id="RHEA:43053"/>
    </physiologicalReaction>
</comment>
<dbReference type="PANTHER" id="PTHR43767">
    <property type="entry name" value="LONG-CHAIN-FATTY-ACID--COA LIGASE"/>
    <property type="match status" value="1"/>
</dbReference>
<evidence type="ECO:0000256" key="3">
    <source>
        <dbReference type="ARBA" id="ARBA00051915"/>
    </source>
</evidence>
<comment type="caution">
    <text evidence="8">The sequence shown here is derived from an EMBL/GenBank/DDBJ whole genome shotgun (WGS) entry which is preliminary data.</text>
</comment>
<feature type="domain" description="AMP-dependent synthetase/ligase" evidence="6">
    <location>
        <begin position="13"/>
        <end position="364"/>
    </location>
</feature>
<reference evidence="8 9" key="1">
    <citation type="submission" date="2019-01" db="EMBL/GenBank/DDBJ databases">
        <authorList>
            <person name="Chen W.-M."/>
        </authorList>
    </citation>
    <scope>NUCLEOTIDE SEQUENCE [LARGE SCALE GENOMIC DNA]</scope>
    <source>
        <strain evidence="8 9">CCP-7</strain>
    </source>
</reference>
<evidence type="ECO:0000259" key="6">
    <source>
        <dbReference type="Pfam" id="PF00501"/>
    </source>
</evidence>